<dbReference type="Proteomes" id="UP000182100">
    <property type="component" value="Unassembled WGS sequence"/>
</dbReference>
<proteinExistence type="predicted"/>
<dbReference type="RefSeq" id="WP_175400189.1">
    <property type="nucleotide sequence ID" value="NZ_FMZK01000003.1"/>
</dbReference>
<gene>
    <name evidence="1" type="ORF">SAMN05216505_103116</name>
</gene>
<evidence type="ECO:0000313" key="1">
    <source>
        <dbReference type="EMBL" id="SDC67263.1"/>
    </source>
</evidence>
<dbReference type="AlphaFoldDB" id="A0A1G6NHD0"/>
<keyword evidence="2" id="KW-1185">Reference proteome</keyword>
<organism evidence="1 2">
    <name type="scientific">Streptomyces prasinopilosus</name>
    <dbReference type="NCBI Taxonomy" id="67344"/>
    <lineage>
        <taxon>Bacteria</taxon>
        <taxon>Bacillati</taxon>
        <taxon>Actinomycetota</taxon>
        <taxon>Actinomycetes</taxon>
        <taxon>Kitasatosporales</taxon>
        <taxon>Streptomycetaceae</taxon>
        <taxon>Streptomyces</taxon>
    </lineage>
</organism>
<name>A0A1G6NHD0_9ACTN</name>
<accession>A0A1G6NHD0</accession>
<reference evidence="2" key="1">
    <citation type="submission" date="2016-10" db="EMBL/GenBank/DDBJ databases">
        <authorList>
            <person name="Varghese N."/>
            <person name="Submissions S."/>
        </authorList>
    </citation>
    <scope>NUCLEOTIDE SEQUENCE [LARGE SCALE GENOMIC DNA]</scope>
    <source>
        <strain evidence="2">CGMCC 4.3504</strain>
    </source>
</reference>
<sequence length="47" mass="4801">MSSPQDLSGSSGKAARTAFEGRWNALHGVRTLCAVAARALTTAAVGR</sequence>
<protein>
    <submittedName>
        <fullName evidence="1">Uncharacterized protein</fullName>
    </submittedName>
</protein>
<evidence type="ECO:0000313" key="2">
    <source>
        <dbReference type="Proteomes" id="UP000182100"/>
    </source>
</evidence>
<dbReference type="EMBL" id="FMZK01000003">
    <property type="protein sequence ID" value="SDC67263.1"/>
    <property type="molecule type" value="Genomic_DNA"/>
</dbReference>